<keyword evidence="2" id="KW-1185">Reference proteome</keyword>
<dbReference type="Pfam" id="PF08224">
    <property type="entry name" value="DUF1719"/>
    <property type="match status" value="1"/>
</dbReference>
<accession>A0AAQ3WH79</accession>
<name>A0AAQ3WH79_PASNO</name>
<evidence type="ECO:0008006" key="3">
    <source>
        <dbReference type="Google" id="ProtNLM"/>
    </source>
</evidence>
<dbReference type="EMBL" id="CP144747">
    <property type="protein sequence ID" value="WVZ61671.1"/>
    <property type="molecule type" value="Genomic_DNA"/>
</dbReference>
<dbReference type="SMART" id="SM01157">
    <property type="entry name" value="DUF1719"/>
    <property type="match status" value="1"/>
</dbReference>
<protein>
    <recommendedName>
        <fullName evidence="3">Rx N-terminal domain-containing protein</fullName>
    </recommendedName>
</protein>
<dbReference type="AlphaFoldDB" id="A0AAQ3WH79"/>
<sequence length="575" mass="65419">MAQIVSTAVVQETVSKVLSNLVQKYDGREESNANRNMERLEMAHIRLEAVLETSDKWQITDTSLLRWRRKLVRAAQECDKTLKQRILEDEETEEEVSKSKFSKRIAHTAKSFVSSIFGANKDESNNSVVRRFEWFADGASEFLRLVELGGTPRRHVPFDPPIRHLLAGKKLHHRIIQADKCPLILLWIPFITAEHGIEGSLLFMQRDSNVLEDNFFLSIMLQLSESTDIVGVAVKCLQLFDPLFKSTVENIRKKLLQLPTQDLPWVPYVDSHQKERWDNLHSFGTRWFRPNPLCCKQGDLHGTCHSSKADMSEIQDVSLEPVIEANLHCQVSLSQYNRQTTLMSKGRISLQDPPLLKAGLLFMPHGSSEDLLPVNTSSATEVIHGDKQHCLHTNITLQHLEEIILPKAVDYFDQNAEASVYQILWKSKHGTAYIQVEAASIQNQRRLGSNGGCRKRKLLQRENQERENSRRVIPHFLELWGVHAPVWLQGSIADWIQKSKDKALAPYNLKISPYTKDTCPCDSVQGKGYCTSLNPRMAEIVSSAVVQETVSQVISNLVQKYEEKKESDANRNLGG</sequence>
<evidence type="ECO:0000313" key="2">
    <source>
        <dbReference type="Proteomes" id="UP001341281"/>
    </source>
</evidence>
<proteinExistence type="predicted"/>
<dbReference type="PANTHER" id="PTHR33377:SF3">
    <property type="entry name" value="WW DOMAIN-CONTAINING PROTEIN"/>
    <property type="match status" value="1"/>
</dbReference>
<dbReference type="Proteomes" id="UP001341281">
    <property type="component" value="Chromosome 03"/>
</dbReference>
<reference evidence="1 2" key="1">
    <citation type="submission" date="2024-02" db="EMBL/GenBank/DDBJ databases">
        <title>High-quality chromosome-scale genome assembly of Pensacola bahiagrass (Paspalum notatum Flugge var. saurae).</title>
        <authorList>
            <person name="Vega J.M."/>
            <person name="Podio M."/>
            <person name="Orjuela J."/>
            <person name="Siena L.A."/>
            <person name="Pessino S.C."/>
            <person name="Combes M.C."/>
            <person name="Mariac C."/>
            <person name="Albertini E."/>
            <person name="Pupilli F."/>
            <person name="Ortiz J.P.A."/>
            <person name="Leblanc O."/>
        </authorList>
    </citation>
    <scope>NUCLEOTIDE SEQUENCE [LARGE SCALE GENOMIC DNA]</scope>
    <source>
        <strain evidence="1">R1</strain>
        <tissue evidence="1">Leaf</tissue>
    </source>
</reference>
<dbReference type="PANTHER" id="PTHR33377">
    <property type="entry name" value="OS10G0134700 PROTEIN-RELATED"/>
    <property type="match status" value="1"/>
</dbReference>
<organism evidence="1 2">
    <name type="scientific">Paspalum notatum var. saurae</name>
    <dbReference type="NCBI Taxonomy" id="547442"/>
    <lineage>
        <taxon>Eukaryota</taxon>
        <taxon>Viridiplantae</taxon>
        <taxon>Streptophyta</taxon>
        <taxon>Embryophyta</taxon>
        <taxon>Tracheophyta</taxon>
        <taxon>Spermatophyta</taxon>
        <taxon>Magnoliopsida</taxon>
        <taxon>Liliopsida</taxon>
        <taxon>Poales</taxon>
        <taxon>Poaceae</taxon>
        <taxon>PACMAD clade</taxon>
        <taxon>Panicoideae</taxon>
        <taxon>Andropogonodae</taxon>
        <taxon>Paspaleae</taxon>
        <taxon>Paspalinae</taxon>
        <taxon>Paspalum</taxon>
    </lineage>
</organism>
<evidence type="ECO:0000313" key="1">
    <source>
        <dbReference type="EMBL" id="WVZ61671.1"/>
    </source>
</evidence>
<gene>
    <name evidence="1" type="ORF">U9M48_011508</name>
</gene>
<dbReference type="InterPro" id="IPR013181">
    <property type="entry name" value="DUF1719"/>
</dbReference>